<sequence length="75" mass="8176">MSMDSSNAHNHEGDVDYILPPVSATVNVTDYLSLDLVDNLELVIDDIPSSTSNQSIFFSYLSEDTTNADRVSHAA</sequence>
<feature type="non-terminal residue" evidence="1">
    <location>
        <position position="75"/>
    </location>
</feature>
<name>A0ABR0LXN7_9PEZI</name>
<keyword evidence="2" id="KW-1185">Reference proteome</keyword>
<evidence type="ECO:0000313" key="1">
    <source>
        <dbReference type="EMBL" id="KAK5250183.1"/>
    </source>
</evidence>
<evidence type="ECO:0000313" key="2">
    <source>
        <dbReference type="Proteomes" id="UP001357485"/>
    </source>
</evidence>
<protein>
    <submittedName>
        <fullName evidence="1">Uncharacterized protein</fullName>
    </submittedName>
</protein>
<comment type="caution">
    <text evidence="1">The sequence shown here is derived from an EMBL/GenBank/DDBJ whole genome shotgun (WGS) entry which is preliminary data.</text>
</comment>
<dbReference type="Proteomes" id="UP001357485">
    <property type="component" value="Unassembled WGS sequence"/>
</dbReference>
<organism evidence="1 2">
    <name type="scientific">Cryomyces antarcticus</name>
    <dbReference type="NCBI Taxonomy" id="329879"/>
    <lineage>
        <taxon>Eukaryota</taxon>
        <taxon>Fungi</taxon>
        <taxon>Dikarya</taxon>
        <taxon>Ascomycota</taxon>
        <taxon>Pezizomycotina</taxon>
        <taxon>Dothideomycetes</taxon>
        <taxon>Dothideomycetes incertae sedis</taxon>
        <taxon>Cryomyces</taxon>
    </lineage>
</organism>
<dbReference type="EMBL" id="JAVRRA010009270">
    <property type="protein sequence ID" value="KAK5250183.1"/>
    <property type="molecule type" value="Genomic_DNA"/>
</dbReference>
<proteinExistence type="predicted"/>
<reference evidence="1 2" key="1">
    <citation type="submission" date="2023-08" db="EMBL/GenBank/DDBJ databases">
        <title>Black Yeasts Isolated from many extreme environments.</title>
        <authorList>
            <person name="Coleine C."/>
            <person name="Stajich J.E."/>
            <person name="Selbmann L."/>
        </authorList>
    </citation>
    <scope>NUCLEOTIDE SEQUENCE [LARGE SCALE GENOMIC DNA]</scope>
    <source>
        <strain evidence="1 2">CCFEE 536</strain>
    </source>
</reference>
<gene>
    <name evidence="1" type="ORF">LTR16_006033</name>
</gene>
<accession>A0ABR0LXN7</accession>